<organism evidence="1">
    <name type="scientific">Tanacetum cinerariifolium</name>
    <name type="common">Dalmatian daisy</name>
    <name type="synonym">Chrysanthemum cinerariifolium</name>
    <dbReference type="NCBI Taxonomy" id="118510"/>
    <lineage>
        <taxon>Eukaryota</taxon>
        <taxon>Viridiplantae</taxon>
        <taxon>Streptophyta</taxon>
        <taxon>Embryophyta</taxon>
        <taxon>Tracheophyta</taxon>
        <taxon>Spermatophyta</taxon>
        <taxon>Magnoliopsida</taxon>
        <taxon>eudicotyledons</taxon>
        <taxon>Gunneridae</taxon>
        <taxon>Pentapetalae</taxon>
        <taxon>asterids</taxon>
        <taxon>campanulids</taxon>
        <taxon>Asterales</taxon>
        <taxon>Asteraceae</taxon>
        <taxon>Asteroideae</taxon>
        <taxon>Anthemideae</taxon>
        <taxon>Anthemidinae</taxon>
        <taxon>Tanacetum</taxon>
    </lineage>
</organism>
<accession>A0A6L2JGZ6</accession>
<dbReference type="EMBL" id="BKCJ010000758">
    <property type="protein sequence ID" value="GEU36010.1"/>
    <property type="molecule type" value="Genomic_DNA"/>
</dbReference>
<reference evidence="1" key="1">
    <citation type="journal article" date="2019" name="Sci. Rep.">
        <title>Draft genome of Tanacetum cinerariifolium, the natural source of mosquito coil.</title>
        <authorList>
            <person name="Yamashiro T."/>
            <person name="Shiraishi A."/>
            <person name="Satake H."/>
            <person name="Nakayama K."/>
        </authorList>
    </citation>
    <scope>NUCLEOTIDE SEQUENCE</scope>
</reference>
<evidence type="ECO:0000313" key="1">
    <source>
        <dbReference type="EMBL" id="GEU36010.1"/>
    </source>
</evidence>
<comment type="caution">
    <text evidence="1">The sequence shown here is derived from an EMBL/GenBank/DDBJ whole genome shotgun (WGS) entry which is preliminary data.</text>
</comment>
<proteinExistence type="predicted"/>
<sequence>MKTYFFDFPQPQPSKPQPRDYSYQEWLRIELGHTNVIKSVRNPILNKWVLDSFSIKADYGKHMTTHTQEVYPCHDEGFEKEEQRKCGIEKTDYELPFVDIETFEIKIYSFEGGRSFVYITKQLDDALPLGRVKESRFLEMIRKKMNKEGGTQGKTKEAEFKVTSTRIHIGKMLLFRHNHSSYAVTDAVTM</sequence>
<protein>
    <submittedName>
        <fullName evidence="1">Uncharacterized protein</fullName>
    </submittedName>
</protein>
<gene>
    <name evidence="1" type="ORF">Tci_007988</name>
</gene>
<name>A0A6L2JGZ6_TANCI</name>
<dbReference type="AlphaFoldDB" id="A0A6L2JGZ6"/>